<name>A0AAV5UPW7_9BILA</name>
<proteinExistence type="predicted"/>
<dbReference type="Proteomes" id="UP001432322">
    <property type="component" value="Unassembled WGS sequence"/>
</dbReference>
<reference evidence="2" key="1">
    <citation type="submission" date="2023-10" db="EMBL/GenBank/DDBJ databases">
        <title>Genome assembly of Pristionchus species.</title>
        <authorList>
            <person name="Yoshida K."/>
            <person name="Sommer R.J."/>
        </authorList>
    </citation>
    <scope>NUCLEOTIDE SEQUENCE</scope>
    <source>
        <strain evidence="2">RS5133</strain>
    </source>
</reference>
<evidence type="ECO:0000256" key="1">
    <source>
        <dbReference type="SAM" id="SignalP"/>
    </source>
</evidence>
<feature type="chain" id="PRO_5043741938" evidence="1">
    <location>
        <begin position="18"/>
        <end position="157"/>
    </location>
</feature>
<feature type="non-terminal residue" evidence="2">
    <location>
        <position position="1"/>
    </location>
</feature>
<evidence type="ECO:0000313" key="3">
    <source>
        <dbReference type="Proteomes" id="UP001432322"/>
    </source>
</evidence>
<dbReference type="AlphaFoldDB" id="A0AAV5UPW7"/>
<feature type="signal peptide" evidence="1">
    <location>
        <begin position="1"/>
        <end position="17"/>
    </location>
</feature>
<keyword evidence="3" id="KW-1185">Reference proteome</keyword>
<keyword evidence="1" id="KW-0732">Signal</keyword>
<accession>A0AAV5UPW7</accession>
<comment type="caution">
    <text evidence="2">The sequence shown here is derived from an EMBL/GenBank/DDBJ whole genome shotgun (WGS) entry which is preliminary data.</text>
</comment>
<protein>
    <submittedName>
        <fullName evidence="2">Uncharacterized protein</fullName>
    </submittedName>
</protein>
<gene>
    <name evidence="2" type="ORF">PFISCL1PPCAC_473</name>
</gene>
<sequence length="157" mass="18086">IFKMLILIASLLTVGLAAPLDNKLTAVTNIEDSPSYQIIDFTKPFFSFHSMLKVVEDKLRKKFLKDGVPAGAVDEFIGNGFLYPPYNENKIESLVHWAKKWKIDEWKAPENTNYHELLEVENELERAFTWTFDSLCTEAVRELSSSQKELFKNVPDK</sequence>
<evidence type="ECO:0000313" key="2">
    <source>
        <dbReference type="EMBL" id="GMT09176.1"/>
    </source>
</evidence>
<dbReference type="EMBL" id="BTSY01000001">
    <property type="protein sequence ID" value="GMT09176.1"/>
    <property type="molecule type" value="Genomic_DNA"/>
</dbReference>
<organism evidence="2 3">
    <name type="scientific">Pristionchus fissidentatus</name>
    <dbReference type="NCBI Taxonomy" id="1538716"/>
    <lineage>
        <taxon>Eukaryota</taxon>
        <taxon>Metazoa</taxon>
        <taxon>Ecdysozoa</taxon>
        <taxon>Nematoda</taxon>
        <taxon>Chromadorea</taxon>
        <taxon>Rhabditida</taxon>
        <taxon>Rhabditina</taxon>
        <taxon>Diplogasteromorpha</taxon>
        <taxon>Diplogasteroidea</taxon>
        <taxon>Neodiplogasteridae</taxon>
        <taxon>Pristionchus</taxon>
    </lineage>
</organism>